<reference evidence="2 3" key="1">
    <citation type="submission" date="2017-11" db="EMBL/GenBank/DDBJ databases">
        <authorList>
            <person name="Seth-Smith MB H."/>
        </authorList>
    </citation>
    <scope>NUCLEOTIDE SEQUENCE [LARGE SCALE GENOMIC DNA]</scope>
    <source>
        <strain evidence="2">E</strain>
    </source>
</reference>
<proteinExistence type="predicted"/>
<dbReference type="GeneID" id="71053236"/>
<evidence type="ECO:0000256" key="1">
    <source>
        <dbReference type="SAM" id="Coils"/>
    </source>
</evidence>
<keyword evidence="3" id="KW-1185">Reference proteome</keyword>
<evidence type="ECO:0000313" key="3">
    <source>
        <dbReference type="Proteomes" id="UP000268684"/>
    </source>
</evidence>
<sequence>MKPNKDEIIVAFDKATVRSFDKDGRMRVSISRISKADVNPYWGREIVGGDELGLDQDRVYNVFRPPEELEKAAATFNTLPILLVHKHVSADDPKKELIIGTTGSNAAFDGQYLTNDLAFWDGAYIEKIESDEQRELSSSYRYKPVIKSGTYNGAQYDIVMTEIMGNHVALVVEGRAGPEVTVADSQIQPPEKVRNVKLNPKQKAAWKARLPKLKVAMDEGLDTAGVEEALEEALEEVQALGEPAAAADDGNAEIADLLKQLLAKFEGKTSAAADEDDEAKKKAAADEAARAEEAKKAEEAKNASAMDAKIKAAADGARQSIEGRFRAADKVAPITGRIDAMAFDSAEAIYAHALKVGGMDPEKHDKVAYAGIVDVMIEARSKAPVHVAHDAAGDAELLKQFPALAKINHA</sequence>
<dbReference type="Pfam" id="PF09979">
    <property type="entry name" value="DUF2213"/>
    <property type="match status" value="1"/>
</dbReference>
<dbReference type="InterPro" id="IPR016913">
    <property type="entry name" value="UCP029215"/>
</dbReference>
<evidence type="ECO:0000313" key="2">
    <source>
        <dbReference type="EMBL" id="VBB10636.1"/>
    </source>
</evidence>
<evidence type="ECO:0008006" key="4">
    <source>
        <dbReference type="Google" id="ProtNLM"/>
    </source>
</evidence>
<keyword evidence="1" id="KW-0175">Coiled coil</keyword>
<accession>A0AAJ5N3P4</accession>
<organism evidence="2 3">
    <name type="scientific">Burkholderia stabilis</name>
    <dbReference type="NCBI Taxonomy" id="95485"/>
    <lineage>
        <taxon>Bacteria</taxon>
        <taxon>Pseudomonadati</taxon>
        <taxon>Pseudomonadota</taxon>
        <taxon>Betaproteobacteria</taxon>
        <taxon>Burkholderiales</taxon>
        <taxon>Burkholderiaceae</taxon>
        <taxon>Burkholderia</taxon>
        <taxon>Burkholderia cepacia complex</taxon>
    </lineage>
</organism>
<name>A0AAJ5N3P4_9BURK</name>
<dbReference type="AlphaFoldDB" id="A0AAJ5N3P4"/>
<protein>
    <recommendedName>
        <fullName evidence="4">DUF2213 domain-containing protein</fullName>
    </recommendedName>
</protein>
<gene>
    <name evidence="2" type="ORF">BSTAB16_0743</name>
</gene>
<dbReference type="EMBL" id="LR025742">
    <property type="protein sequence ID" value="VBB10636.1"/>
    <property type="molecule type" value="Genomic_DNA"/>
</dbReference>
<dbReference type="Proteomes" id="UP000268684">
    <property type="component" value="Chromosome I"/>
</dbReference>
<feature type="coiled-coil region" evidence="1">
    <location>
        <begin position="281"/>
        <end position="308"/>
    </location>
</feature>
<dbReference type="RefSeq" id="WP_163012806.1">
    <property type="nucleotide sequence ID" value="NZ_LR025742.1"/>
</dbReference>